<evidence type="ECO:0000256" key="2">
    <source>
        <dbReference type="ARBA" id="ARBA00022617"/>
    </source>
</evidence>
<evidence type="ECO:0000313" key="10">
    <source>
        <dbReference type="Proteomes" id="UP001596958"/>
    </source>
</evidence>
<protein>
    <submittedName>
        <fullName evidence="9">Cytochrome-c peroxidase</fullName>
    </submittedName>
</protein>
<dbReference type="Gene3D" id="1.20.1420.20">
    <property type="entry name" value="M75 peptidase, HXXE motif"/>
    <property type="match status" value="1"/>
</dbReference>
<dbReference type="InterPro" id="IPR051395">
    <property type="entry name" value="Cytochrome_c_Peroxidase/MauG"/>
</dbReference>
<keyword evidence="10" id="KW-1185">Reference proteome</keyword>
<dbReference type="EMBL" id="JBHTHU010000020">
    <property type="protein sequence ID" value="MFD0751569.1"/>
    <property type="molecule type" value="Genomic_DNA"/>
</dbReference>
<dbReference type="InterPro" id="IPR009056">
    <property type="entry name" value="Cyt_c-like_dom"/>
</dbReference>
<dbReference type="InterPro" id="IPR036909">
    <property type="entry name" value="Cyt_c-like_dom_sf"/>
</dbReference>
<dbReference type="GO" id="GO:0004601">
    <property type="term" value="F:peroxidase activity"/>
    <property type="evidence" value="ECO:0007669"/>
    <property type="project" value="UniProtKB-KW"/>
</dbReference>
<evidence type="ECO:0000313" key="9">
    <source>
        <dbReference type="EMBL" id="MFD0751569.1"/>
    </source>
</evidence>
<feature type="domain" description="Cytochrome c" evidence="8">
    <location>
        <begin position="445"/>
        <end position="587"/>
    </location>
</feature>
<dbReference type="InterPro" id="IPR038352">
    <property type="entry name" value="Imelysin_sf"/>
</dbReference>
<sequence length="592" mass="66037">MFKKTVPFILFLFIVLLSYCTLKSSDVNKDVKAHLLKQLDTLDNSTIQLLAAANSTEANLQQAFLNTRIAYKKMEWFSEYYAPTTSRELNGAPLPEIEIEETKVFEPSGLQVIEEYIYPYDKAAKTDLVREINSFKSSLVRLRVILNDTEFTQAHILDACKLEVFRIIGLGISGFDTPICKTGVEEAAISLAAIADVLKLFGENPTLQEQINAAILYIGKSPDFDKFDRAEFIIRHANVVSRGILNWQNQLAIKPLNTELALHNSTATLFDKNAFNVKHFVNTAEAIPDARKIALGKLLFFDPVISGATRACSNCHQPQLAFTDGLPKSVALTQGKFVKRNSPTLMYAGLQNNQFYDMRSKTLEGQATDVIANKDEMHASVEDAAHRLEKKPEYFKQFKTAFPGMDSVIRPRYVMIALASYVRSLAPFNSRFDQYMRGNSRKLSKDEINGFNLFMGKAKCGTCHFTPLFNGTAPPVFANTEAEVLGVPADPRAKHPVVDPDEGRSFHSKISEIKYAFKTPTLRNIALTAPYMHNGAFKNLEEVIDFYDLGGGAGIGINLDNQTLPADKLNLTVKEKNDIIAFLKSLTDEGVK</sequence>
<evidence type="ECO:0000256" key="6">
    <source>
        <dbReference type="ARBA" id="ARBA00023004"/>
    </source>
</evidence>
<comment type="caution">
    <text evidence="9">The sequence shown here is derived from an EMBL/GenBank/DDBJ whole genome shotgun (WGS) entry which is preliminary data.</text>
</comment>
<dbReference type="RefSeq" id="WP_377101843.1">
    <property type="nucleotide sequence ID" value="NZ_JBHTHU010000020.1"/>
</dbReference>
<reference evidence="10" key="1">
    <citation type="journal article" date="2019" name="Int. J. Syst. Evol. Microbiol.">
        <title>The Global Catalogue of Microorganisms (GCM) 10K type strain sequencing project: providing services to taxonomists for standard genome sequencing and annotation.</title>
        <authorList>
            <consortium name="The Broad Institute Genomics Platform"/>
            <consortium name="The Broad Institute Genome Sequencing Center for Infectious Disease"/>
            <person name="Wu L."/>
            <person name="Ma J."/>
        </authorList>
    </citation>
    <scope>NUCLEOTIDE SEQUENCE [LARGE SCALE GENOMIC DNA]</scope>
    <source>
        <strain evidence="10">CCUG 63418</strain>
    </source>
</reference>
<keyword evidence="2 7" id="KW-0349">Heme</keyword>
<evidence type="ECO:0000256" key="5">
    <source>
        <dbReference type="ARBA" id="ARBA00023002"/>
    </source>
</evidence>
<comment type="subcellular location">
    <subcellularLocation>
        <location evidence="1">Cell envelope</location>
    </subcellularLocation>
</comment>
<dbReference type="Proteomes" id="UP001596958">
    <property type="component" value="Unassembled WGS sequence"/>
</dbReference>
<organism evidence="9 10">
    <name type="scientific">Mucilaginibacter calamicampi</name>
    <dbReference type="NCBI Taxonomy" id="1302352"/>
    <lineage>
        <taxon>Bacteria</taxon>
        <taxon>Pseudomonadati</taxon>
        <taxon>Bacteroidota</taxon>
        <taxon>Sphingobacteriia</taxon>
        <taxon>Sphingobacteriales</taxon>
        <taxon>Sphingobacteriaceae</taxon>
        <taxon>Mucilaginibacter</taxon>
    </lineage>
</organism>
<keyword evidence="9" id="KW-0575">Peroxidase</keyword>
<evidence type="ECO:0000256" key="7">
    <source>
        <dbReference type="PROSITE-ProRule" id="PRU00433"/>
    </source>
</evidence>
<dbReference type="PANTHER" id="PTHR30600:SF10">
    <property type="entry name" value="BLL6722 PROTEIN"/>
    <property type="match status" value="1"/>
</dbReference>
<keyword evidence="5" id="KW-0560">Oxidoreductase</keyword>
<name>A0ABW2Z159_9SPHI</name>
<evidence type="ECO:0000256" key="3">
    <source>
        <dbReference type="ARBA" id="ARBA00022723"/>
    </source>
</evidence>
<keyword evidence="4" id="KW-0732">Signal</keyword>
<keyword evidence="3 7" id="KW-0479">Metal-binding</keyword>
<dbReference type="InterPro" id="IPR004852">
    <property type="entry name" value="Di-haem_cyt_c_peroxidsae"/>
</dbReference>
<gene>
    <name evidence="9" type="ORF">ACFQZS_15560</name>
</gene>
<proteinExistence type="predicted"/>
<dbReference type="Gene3D" id="1.10.760.10">
    <property type="entry name" value="Cytochrome c-like domain"/>
    <property type="match status" value="2"/>
</dbReference>
<accession>A0ABW2Z159</accession>
<dbReference type="SUPFAM" id="SSF46626">
    <property type="entry name" value="Cytochrome c"/>
    <property type="match status" value="2"/>
</dbReference>
<dbReference type="Pfam" id="PF03150">
    <property type="entry name" value="CCP_MauG"/>
    <property type="match status" value="1"/>
</dbReference>
<evidence type="ECO:0000256" key="4">
    <source>
        <dbReference type="ARBA" id="ARBA00022729"/>
    </source>
</evidence>
<evidence type="ECO:0000259" key="8">
    <source>
        <dbReference type="PROSITE" id="PS51007"/>
    </source>
</evidence>
<dbReference type="PANTHER" id="PTHR30600">
    <property type="entry name" value="CYTOCHROME C PEROXIDASE-RELATED"/>
    <property type="match status" value="1"/>
</dbReference>
<dbReference type="PROSITE" id="PS51007">
    <property type="entry name" value="CYTC"/>
    <property type="match status" value="1"/>
</dbReference>
<keyword evidence="6 7" id="KW-0408">Iron</keyword>
<evidence type="ECO:0000256" key="1">
    <source>
        <dbReference type="ARBA" id="ARBA00004196"/>
    </source>
</evidence>